<feature type="region of interest" description="Disordered" evidence="1">
    <location>
        <begin position="1"/>
        <end position="69"/>
    </location>
</feature>
<feature type="compositionally biased region" description="Basic and acidic residues" evidence="1">
    <location>
        <begin position="50"/>
        <end position="60"/>
    </location>
</feature>
<evidence type="ECO:0000313" key="2">
    <source>
        <dbReference type="EMBL" id="RNA24260.1"/>
    </source>
</evidence>
<organism evidence="2 3">
    <name type="scientific">Brachionus plicatilis</name>
    <name type="common">Marine rotifer</name>
    <name type="synonym">Brachionus muelleri</name>
    <dbReference type="NCBI Taxonomy" id="10195"/>
    <lineage>
        <taxon>Eukaryota</taxon>
        <taxon>Metazoa</taxon>
        <taxon>Spiralia</taxon>
        <taxon>Gnathifera</taxon>
        <taxon>Rotifera</taxon>
        <taxon>Eurotatoria</taxon>
        <taxon>Monogononta</taxon>
        <taxon>Pseudotrocha</taxon>
        <taxon>Ploima</taxon>
        <taxon>Brachionidae</taxon>
        <taxon>Brachionus</taxon>
    </lineage>
</organism>
<protein>
    <submittedName>
        <fullName evidence="2">Remodeling and spacing factor 1-like</fullName>
    </submittedName>
</protein>
<evidence type="ECO:0000313" key="3">
    <source>
        <dbReference type="Proteomes" id="UP000276133"/>
    </source>
</evidence>
<feature type="compositionally biased region" description="Basic and acidic residues" evidence="1">
    <location>
        <begin position="19"/>
        <end position="36"/>
    </location>
</feature>
<dbReference type="GO" id="GO:0045892">
    <property type="term" value="P:negative regulation of DNA-templated transcription"/>
    <property type="evidence" value="ECO:0007669"/>
    <property type="project" value="TreeGrafter"/>
</dbReference>
<dbReference type="GO" id="GO:0031213">
    <property type="term" value="C:RSF complex"/>
    <property type="evidence" value="ECO:0007669"/>
    <property type="project" value="InterPro"/>
</dbReference>
<accession>A0A3M7RLG9</accession>
<gene>
    <name evidence="2" type="ORF">BpHYR1_001779</name>
</gene>
<dbReference type="GO" id="GO:0042393">
    <property type="term" value="F:histone binding"/>
    <property type="evidence" value="ECO:0007669"/>
    <property type="project" value="TreeGrafter"/>
</dbReference>
<dbReference type="AlphaFoldDB" id="A0A3M7RLG9"/>
<proteinExistence type="predicted"/>
<dbReference type="STRING" id="10195.A0A3M7RLG9"/>
<name>A0A3M7RLG9_BRAPC</name>
<evidence type="ECO:0000256" key="1">
    <source>
        <dbReference type="SAM" id="MobiDB-lite"/>
    </source>
</evidence>
<dbReference type="PANTHER" id="PTHR14296:SF16">
    <property type="entry name" value="REMODELING AND SPACING FACTOR 1"/>
    <property type="match status" value="1"/>
</dbReference>
<comment type="caution">
    <text evidence="2">The sequence shown here is derived from an EMBL/GenBank/DDBJ whole genome shotgun (WGS) entry which is preliminary data.</text>
</comment>
<dbReference type="EMBL" id="REGN01003150">
    <property type="protein sequence ID" value="RNA24260.1"/>
    <property type="molecule type" value="Genomic_DNA"/>
</dbReference>
<keyword evidence="3" id="KW-1185">Reference proteome</keyword>
<feature type="compositionally biased region" description="Polar residues" evidence="1">
    <location>
        <begin position="37"/>
        <end position="49"/>
    </location>
</feature>
<reference evidence="2 3" key="1">
    <citation type="journal article" date="2018" name="Sci. Rep.">
        <title>Genomic signatures of local adaptation to the degree of environmental predictability in rotifers.</title>
        <authorList>
            <person name="Franch-Gras L."/>
            <person name="Hahn C."/>
            <person name="Garcia-Roger E.M."/>
            <person name="Carmona M.J."/>
            <person name="Serra M."/>
            <person name="Gomez A."/>
        </authorList>
    </citation>
    <scope>NUCLEOTIDE SEQUENCE [LARGE SCALE GENOMIC DNA]</scope>
    <source>
        <strain evidence="2">HYR1</strain>
    </source>
</reference>
<dbReference type="InterPro" id="IPR028938">
    <property type="entry name" value="Rsf1-like"/>
</dbReference>
<sequence length="283" mass="33010">MEENGKLNDVFNEGENSQDSEKKSEYSQEGTNRDETSTQLDESSQLSQENESKDEQKDAGEEVEEEKYDDSEINAKNLEILHSDINYGIVLAFIDKFGKHFSFKEIKFDQFEQNIINIRSLNKNLSDIFLNLLRNLSFGKYVRKEKFDYYMTKFTNRFSHDDALEIEKSGYAKLKIESKITIIKNLLESQFDENQKLKQIIAEQTPDQNSLRTEPSGKDLNGLWYFVYMDSECSVRVFSINHREINEDLTSWKLVAKNLNDLKLLVEQLSTEPALEKLRSCKS</sequence>
<dbReference type="PANTHER" id="PTHR14296">
    <property type="entry name" value="REMODELING AND SPACING FACTOR 1"/>
    <property type="match status" value="1"/>
</dbReference>
<dbReference type="Proteomes" id="UP000276133">
    <property type="component" value="Unassembled WGS sequence"/>
</dbReference>
<dbReference type="OrthoDB" id="10055895at2759"/>